<keyword evidence="2" id="KW-1185">Reference proteome</keyword>
<reference evidence="2" key="1">
    <citation type="journal article" date="2014" name="Nat. Commun.">
        <title>The emerging biofuel crop Camelina sativa retains a highly undifferentiated hexaploid genome structure.</title>
        <authorList>
            <person name="Kagale S."/>
            <person name="Koh C."/>
            <person name="Nixon J."/>
            <person name="Bollina V."/>
            <person name="Clarke W.E."/>
            <person name="Tuteja R."/>
            <person name="Spillane C."/>
            <person name="Robinson S.J."/>
            <person name="Links M.G."/>
            <person name="Clarke C."/>
            <person name="Higgins E.E."/>
            <person name="Huebert T."/>
            <person name="Sharpe A.G."/>
            <person name="Parkin I.A."/>
        </authorList>
    </citation>
    <scope>NUCLEOTIDE SEQUENCE [LARGE SCALE GENOMIC DNA]</scope>
    <source>
        <strain evidence="2">cv. DH55</strain>
    </source>
</reference>
<protein>
    <submittedName>
        <fullName evidence="3">N-alpha-acetyltransferase 35, NatC auxiliary subunit-like</fullName>
    </submittedName>
</protein>
<gene>
    <name evidence="3" type="primary">LOC104773259</name>
</gene>
<organism evidence="2 3">
    <name type="scientific">Camelina sativa</name>
    <name type="common">False flax</name>
    <name type="synonym">Myagrum sativum</name>
    <dbReference type="NCBI Taxonomy" id="90675"/>
    <lineage>
        <taxon>Eukaryota</taxon>
        <taxon>Viridiplantae</taxon>
        <taxon>Streptophyta</taxon>
        <taxon>Embryophyta</taxon>
        <taxon>Tracheophyta</taxon>
        <taxon>Spermatophyta</taxon>
        <taxon>Magnoliopsida</taxon>
        <taxon>eudicotyledons</taxon>
        <taxon>Gunneridae</taxon>
        <taxon>Pentapetalae</taxon>
        <taxon>rosids</taxon>
        <taxon>malvids</taxon>
        <taxon>Brassicales</taxon>
        <taxon>Brassicaceae</taxon>
        <taxon>Camelineae</taxon>
        <taxon>Camelina</taxon>
    </lineage>
</organism>
<reference evidence="3" key="2">
    <citation type="submission" date="2025-08" db="UniProtKB">
        <authorList>
            <consortium name="RefSeq"/>
        </authorList>
    </citation>
    <scope>IDENTIFICATION</scope>
    <source>
        <tissue evidence="3">Leaf</tissue>
    </source>
</reference>
<feature type="domain" description="NAA35-like N-terminal" evidence="1">
    <location>
        <begin position="1"/>
        <end position="137"/>
    </location>
</feature>
<accession>A0ABM0Y651</accession>
<dbReference type="GeneID" id="104773259"/>
<name>A0ABM0Y651_CAMSA</name>
<dbReference type="InterPro" id="IPR057983">
    <property type="entry name" value="NAA35-like_N"/>
</dbReference>
<evidence type="ECO:0000259" key="1">
    <source>
        <dbReference type="Pfam" id="PF04112"/>
    </source>
</evidence>
<evidence type="ECO:0000313" key="2">
    <source>
        <dbReference type="Proteomes" id="UP000694864"/>
    </source>
</evidence>
<dbReference type="RefSeq" id="XP_010496139.1">
    <property type="nucleotide sequence ID" value="XM_010497837.2"/>
</dbReference>
<dbReference type="Pfam" id="PF04112">
    <property type="entry name" value="Mak10"/>
    <property type="match status" value="1"/>
</dbReference>
<dbReference type="Proteomes" id="UP000694864">
    <property type="component" value="Unplaced"/>
</dbReference>
<dbReference type="InterPro" id="IPR007244">
    <property type="entry name" value="Naa35_N"/>
</dbReference>
<sequence length="156" mass="17288">MSALEIMDPKMNSGMVSTFYSIDEAIESGFAPVPVSSDSTVNVQSIIDIMDHLLACEATWHMGHSLAQTVFSCIYVLRPERTSSQALLHSYCRVIRATCRAVVSVVSDARTNEVINFNKFLSSFTLAVLSKCLLLRSFNLSNILFSGIKKRSYLPI</sequence>
<evidence type="ECO:0000313" key="3">
    <source>
        <dbReference type="RefSeq" id="XP_010496139.1"/>
    </source>
</evidence>
<dbReference type="PANTHER" id="PTHR21373:SF0">
    <property type="entry name" value="N-ALPHA-ACETYLTRANSFERASE 35, NATC AUXILIARY SUBUNIT"/>
    <property type="match status" value="1"/>
</dbReference>
<dbReference type="PANTHER" id="PTHR21373">
    <property type="entry name" value="GLUCOSE REPRESSIBLE PROTEIN MAK10"/>
    <property type="match status" value="1"/>
</dbReference>
<proteinExistence type="predicted"/>